<proteinExistence type="predicted"/>
<reference evidence="2" key="1">
    <citation type="submission" date="2020-05" db="EMBL/GenBank/DDBJ databases">
        <authorList>
            <person name="Chiriac C."/>
            <person name="Salcher M."/>
            <person name="Ghai R."/>
            <person name="Kavagutti S V."/>
        </authorList>
    </citation>
    <scope>NUCLEOTIDE SEQUENCE</scope>
</reference>
<dbReference type="Pfam" id="PF11716">
    <property type="entry name" value="MDMPI_N"/>
    <property type="match status" value="1"/>
</dbReference>
<organism evidence="2">
    <name type="scientific">freshwater metagenome</name>
    <dbReference type="NCBI Taxonomy" id="449393"/>
    <lineage>
        <taxon>unclassified sequences</taxon>
        <taxon>metagenomes</taxon>
        <taxon>ecological metagenomes</taxon>
    </lineage>
</organism>
<dbReference type="InterPro" id="IPR017520">
    <property type="entry name" value="CHP03086"/>
</dbReference>
<dbReference type="InterPro" id="IPR017517">
    <property type="entry name" value="Maleyloyr_isom"/>
</dbReference>
<dbReference type="SUPFAM" id="SSF109854">
    <property type="entry name" value="DinB/YfiT-like putative metalloenzymes"/>
    <property type="match status" value="1"/>
</dbReference>
<evidence type="ECO:0000313" key="4">
    <source>
        <dbReference type="EMBL" id="CAB4931415.1"/>
    </source>
</evidence>
<dbReference type="NCBIfam" id="TIGR03083">
    <property type="entry name" value="maleylpyruvate isomerase family mycothiol-dependent enzyme"/>
    <property type="match status" value="1"/>
</dbReference>
<dbReference type="EMBL" id="CAFBMH010000144">
    <property type="protein sequence ID" value="CAB4931415.1"/>
    <property type="molecule type" value="Genomic_DNA"/>
</dbReference>
<dbReference type="InterPro" id="IPR024344">
    <property type="entry name" value="MDMPI_metal-binding"/>
</dbReference>
<dbReference type="AlphaFoldDB" id="A0A6J6VXV5"/>
<protein>
    <submittedName>
        <fullName evidence="2">Unannotated protein</fullName>
    </submittedName>
</protein>
<gene>
    <name evidence="2" type="ORF">UFOPK2754_03332</name>
    <name evidence="3" type="ORF">UFOPK3139_00984</name>
    <name evidence="4" type="ORF">UFOPK3543_02680</name>
</gene>
<evidence type="ECO:0000259" key="1">
    <source>
        <dbReference type="Pfam" id="PF11716"/>
    </source>
</evidence>
<dbReference type="EMBL" id="CAFABA010000031">
    <property type="protein sequence ID" value="CAB4825470.1"/>
    <property type="molecule type" value="Genomic_DNA"/>
</dbReference>
<accession>A0A6J6VXV5</accession>
<dbReference type="EMBL" id="CAEZYR010000222">
    <property type="protein sequence ID" value="CAB4775337.1"/>
    <property type="molecule type" value="Genomic_DNA"/>
</dbReference>
<dbReference type="NCBIfam" id="TIGR03086">
    <property type="entry name" value="TIGR03086 family metal-binding protein"/>
    <property type="match status" value="1"/>
</dbReference>
<sequence>MDPIEQLSHIGPALIGLADRIEPHQLTGATPCERFTVNDILDHMITLGGAFSYWFRGEEALAVTPPSRDGQVPAAAFRLTLENLLDAVRSPGALERTITAPMGTMPGETFARLVAFDGLVHGWDLATATGQAYDVPADVVAAVDEFARAALSAEMRDGDTFKAETNPSAGASRLERLVAFSGRTV</sequence>
<evidence type="ECO:0000313" key="2">
    <source>
        <dbReference type="EMBL" id="CAB4775337.1"/>
    </source>
</evidence>
<feature type="domain" description="Mycothiol-dependent maleylpyruvate isomerase metal-binding" evidence="1">
    <location>
        <begin position="13"/>
        <end position="126"/>
    </location>
</feature>
<dbReference type="Gene3D" id="1.20.120.450">
    <property type="entry name" value="dinb family like domain"/>
    <property type="match status" value="1"/>
</dbReference>
<dbReference type="InterPro" id="IPR034660">
    <property type="entry name" value="DinB/YfiT-like"/>
</dbReference>
<dbReference type="GO" id="GO:0046872">
    <property type="term" value="F:metal ion binding"/>
    <property type="evidence" value="ECO:0007669"/>
    <property type="project" value="InterPro"/>
</dbReference>
<evidence type="ECO:0000313" key="3">
    <source>
        <dbReference type="EMBL" id="CAB4825470.1"/>
    </source>
</evidence>
<name>A0A6J6VXV5_9ZZZZ</name>